<dbReference type="EMBL" id="UOFG01000088">
    <property type="protein sequence ID" value="VAW59597.1"/>
    <property type="molecule type" value="Genomic_DNA"/>
</dbReference>
<protein>
    <submittedName>
        <fullName evidence="1">Uncharacterized protein</fullName>
    </submittedName>
</protein>
<dbReference type="AlphaFoldDB" id="A0A3B0X9K3"/>
<reference evidence="1" key="1">
    <citation type="submission" date="2018-06" db="EMBL/GenBank/DDBJ databases">
        <authorList>
            <person name="Zhirakovskaya E."/>
        </authorList>
    </citation>
    <scope>NUCLEOTIDE SEQUENCE</scope>
</reference>
<sequence>MSLNIPSKILSLNGQKINQIQFNDEDSSVHIRCSRDKRQAAVDPVTGQHCRINRLVKRKIRDTPLMGHMCTIEIELAQVYINKNERRIERSPFVEKGVLLCGQLIFLGSYTHPRHGGTPSGLFL</sequence>
<organism evidence="1">
    <name type="scientific">hydrothermal vent metagenome</name>
    <dbReference type="NCBI Taxonomy" id="652676"/>
    <lineage>
        <taxon>unclassified sequences</taxon>
        <taxon>metagenomes</taxon>
        <taxon>ecological metagenomes</taxon>
    </lineage>
</organism>
<evidence type="ECO:0000313" key="1">
    <source>
        <dbReference type="EMBL" id="VAW59597.1"/>
    </source>
</evidence>
<gene>
    <name evidence="1" type="ORF">MNBD_GAMMA11-2053</name>
</gene>
<accession>A0A3B0X9K3</accession>
<proteinExistence type="predicted"/>
<name>A0A3B0X9K3_9ZZZZ</name>